<keyword evidence="4 10" id="KW-0812">Transmembrane</keyword>
<evidence type="ECO:0000256" key="9">
    <source>
        <dbReference type="ARBA" id="ARBA00023136"/>
    </source>
</evidence>
<dbReference type="Gene3D" id="1.50.40.10">
    <property type="entry name" value="Mitochondrial carrier domain"/>
    <property type="match status" value="1"/>
</dbReference>
<keyword evidence="13" id="KW-1185">Reference proteome</keyword>
<evidence type="ECO:0000256" key="7">
    <source>
        <dbReference type="ARBA" id="ARBA00022989"/>
    </source>
</evidence>
<dbReference type="EMBL" id="MTYJ01000001">
    <property type="protein sequence ID" value="OQV26182.1"/>
    <property type="molecule type" value="Genomic_DNA"/>
</dbReference>
<dbReference type="PANTHER" id="PTHR45928:SF1">
    <property type="entry name" value="RE38146P"/>
    <property type="match status" value="1"/>
</dbReference>
<reference evidence="13" key="1">
    <citation type="submission" date="2017-01" db="EMBL/GenBank/DDBJ databases">
        <title>Comparative genomics of anhydrobiosis in the tardigrade Hypsibius dujardini.</title>
        <authorList>
            <person name="Yoshida Y."/>
            <person name="Koutsovoulos G."/>
            <person name="Laetsch D."/>
            <person name="Stevens L."/>
            <person name="Kumar S."/>
            <person name="Horikawa D."/>
            <person name="Ishino K."/>
            <person name="Komine S."/>
            <person name="Tomita M."/>
            <person name="Blaxter M."/>
            <person name="Arakawa K."/>
        </authorList>
    </citation>
    <scope>NUCLEOTIDE SEQUENCE [LARGE SCALE GENOMIC DNA]</scope>
    <source>
        <strain evidence="13">Z151</strain>
    </source>
</reference>
<dbReference type="Proteomes" id="UP000192578">
    <property type="component" value="Unassembled WGS sequence"/>
</dbReference>
<evidence type="ECO:0000256" key="10">
    <source>
        <dbReference type="PROSITE-ProRule" id="PRU00282"/>
    </source>
</evidence>
<feature type="repeat" description="Solcar" evidence="10">
    <location>
        <begin position="103"/>
        <end position="196"/>
    </location>
</feature>
<keyword evidence="7" id="KW-1133">Transmembrane helix</keyword>
<gene>
    <name evidence="12" type="ORF">BV898_00302</name>
</gene>
<organism evidence="12 13">
    <name type="scientific">Hypsibius exemplaris</name>
    <name type="common">Freshwater tardigrade</name>
    <dbReference type="NCBI Taxonomy" id="2072580"/>
    <lineage>
        <taxon>Eukaryota</taxon>
        <taxon>Metazoa</taxon>
        <taxon>Ecdysozoa</taxon>
        <taxon>Tardigrada</taxon>
        <taxon>Eutardigrada</taxon>
        <taxon>Parachela</taxon>
        <taxon>Hypsibioidea</taxon>
        <taxon>Hypsibiidae</taxon>
        <taxon>Hypsibius</taxon>
    </lineage>
</organism>
<proteinExistence type="inferred from homology"/>
<comment type="subcellular location">
    <subcellularLocation>
        <location evidence="1">Mitochondrion inner membrane</location>
        <topology evidence="1">Multi-pass membrane protein</topology>
    </subcellularLocation>
</comment>
<name>A0A1W0XFN5_HYPEX</name>
<evidence type="ECO:0000313" key="13">
    <source>
        <dbReference type="Proteomes" id="UP000192578"/>
    </source>
</evidence>
<dbReference type="PANTHER" id="PTHR45928">
    <property type="entry name" value="RE38146P"/>
    <property type="match status" value="1"/>
</dbReference>
<dbReference type="InterPro" id="IPR023395">
    <property type="entry name" value="MCP_dom_sf"/>
</dbReference>
<feature type="repeat" description="Solcar" evidence="10">
    <location>
        <begin position="4"/>
        <end position="93"/>
    </location>
</feature>
<dbReference type="GO" id="GO:0005743">
    <property type="term" value="C:mitochondrial inner membrane"/>
    <property type="evidence" value="ECO:0007669"/>
    <property type="project" value="UniProtKB-SubCell"/>
</dbReference>
<evidence type="ECO:0000256" key="4">
    <source>
        <dbReference type="ARBA" id="ARBA00022692"/>
    </source>
</evidence>
<keyword evidence="3 11" id="KW-0813">Transport</keyword>
<dbReference type="OrthoDB" id="6703404at2759"/>
<evidence type="ECO:0000256" key="5">
    <source>
        <dbReference type="ARBA" id="ARBA00022737"/>
    </source>
</evidence>
<evidence type="ECO:0000256" key="6">
    <source>
        <dbReference type="ARBA" id="ARBA00022792"/>
    </source>
</evidence>
<accession>A0A1W0XFN5</accession>
<feature type="repeat" description="Solcar" evidence="10">
    <location>
        <begin position="206"/>
        <end position="297"/>
    </location>
</feature>
<dbReference type="AlphaFoldDB" id="A0A1W0XFN5"/>
<dbReference type="FunFam" id="1.50.40.10:FF:000039">
    <property type="entry name" value="Solute carrier family 25 member 35"/>
    <property type="match status" value="1"/>
</dbReference>
<protein>
    <submittedName>
        <fullName evidence="12">Solute carrier family 25 member 35</fullName>
    </submittedName>
</protein>
<evidence type="ECO:0000313" key="12">
    <source>
        <dbReference type="EMBL" id="OQV26182.1"/>
    </source>
</evidence>
<keyword evidence="8" id="KW-0496">Mitochondrion</keyword>
<dbReference type="InterPro" id="IPR018108">
    <property type="entry name" value="MCP_transmembrane"/>
</dbReference>
<dbReference type="InterPro" id="IPR051508">
    <property type="entry name" value="Mito_Carrier_Antiporter"/>
</dbReference>
<dbReference type="Pfam" id="PF00153">
    <property type="entry name" value="Mito_carr"/>
    <property type="match status" value="3"/>
</dbReference>
<evidence type="ECO:0000256" key="8">
    <source>
        <dbReference type="ARBA" id="ARBA00023128"/>
    </source>
</evidence>
<keyword evidence="6" id="KW-0999">Mitochondrion inner membrane</keyword>
<evidence type="ECO:0000256" key="1">
    <source>
        <dbReference type="ARBA" id="ARBA00004448"/>
    </source>
</evidence>
<keyword evidence="5" id="KW-0677">Repeat</keyword>
<dbReference type="PROSITE" id="PS50920">
    <property type="entry name" value="SOLCAR"/>
    <property type="match status" value="3"/>
</dbReference>
<sequence length="308" mass="33627">MDLTEFVLGGTAAAIAGILTNPLEVAKTRMQLQGELAGRGQYQVHYKTVLHAFYNIGKNEGILALQKGLVPAVYYQFVMNGCRLGAYQCFTNTGLNKKADGSISFTRSVTAGGISGCIGAALGSPLYLVKTHLQNQAAHVIAVGHQHNHDSMSQALVKIYDQSGVRGLWRGVSGAIPRVMVGSSSQLATFSISKDWIDRNNIYPNGTWQNTLLATCLCSIVVTFFMTPFDVVSVRLYNQKVTAAGHGTLYSGFVDCVQKILVKEGPLGFYKGWTAVFLRLAPHTVFSLLLWDELRKFYFGFVNLQKTG</sequence>
<evidence type="ECO:0000256" key="11">
    <source>
        <dbReference type="RuleBase" id="RU000488"/>
    </source>
</evidence>
<keyword evidence="9 10" id="KW-0472">Membrane</keyword>
<dbReference type="SUPFAM" id="SSF103506">
    <property type="entry name" value="Mitochondrial carrier"/>
    <property type="match status" value="1"/>
</dbReference>
<comment type="caution">
    <text evidence="12">The sequence shown here is derived from an EMBL/GenBank/DDBJ whole genome shotgun (WGS) entry which is preliminary data.</text>
</comment>
<evidence type="ECO:0000256" key="2">
    <source>
        <dbReference type="ARBA" id="ARBA00006375"/>
    </source>
</evidence>
<comment type="similarity">
    <text evidence="2 11">Belongs to the mitochondrial carrier (TC 2.A.29) family.</text>
</comment>
<evidence type="ECO:0000256" key="3">
    <source>
        <dbReference type="ARBA" id="ARBA00022448"/>
    </source>
</evidence>